<evidence type="ECO:0000256" key="5">
    <source>
        <dbReference type="ARBA" id="ARBA00023136"/>
    </source>
</evidence>
<evidence type="ECO:0000256" key="3">
    <source>
        <dbReference type="ARBA" id="ARBA00022692"/>
    </source>
</evidence>
<feature type="domain" description="MacB-like periplasmic core" evidence="8">
    <location>
        <begin position="531"/>
        <end position="615"/>
    </location>
</feature>
<dbReference type="PANTHER" id="PTHR30572:SF18">
    <property type="entry name" value="ABC-TYPE MACROLIDE FAMILY EXPORT SYSTEM PERMEASE COMPONENT 2"/>
    <property type="match status" value="1"/>
</dbReference>
<dbReference type="InterPro" id="IPR025857">
    <property type="entry name" value="MacB_PCD"/>
</dbReference>
<dbReference type="GO" id="GO:0022857">
    <property type="term" value="F:transmembrane transporter activity"/>
    <property type="evidence" value="ECO:0007669"/>
    <property type="project" value="TreeGrafter"/>
</dbReference>
<dbReference type="InterPro" id="IPR050250">
    <property type="entry name" value="Macrolide_Exporter_MacB"/>
</dbReference>
<keyword evidence="5 6" id="KW-0472">Membrane</keyword>
<organism evidence="9 10">
    <name type="scientific">Fibrella aquatilis</name>
    <dbReference type="NCBI Taxonomy" id="2817059"/>
    <lineage>
        <taxon>Bacteria</taxon>
        <taxon>Pseudomonadati</taxon>
        <taxon>Bacteroidota</taxon>
        <taxon>Cytophagia</taxon>
        <taxon>Cytophagales</taxon>
        <taxon>Spirosomataceae</taxon>
        <taxon>Fibrella</taxon>
    </lineage>
</organism>
<evidence type="ECO:0000313" key="10">
    <source>
        <dbReference type="Proteomes" id="UP000664795"/>
    </source>
</evidence>
<sequence>MLTNYLKIAWRNLLRNKAFSAINIVGLALGMATCLLIGLFVLDELSYDRFHEKADRIVRVVLRGTLNGEQVREANVMPPVAYALQSRFPEINRTTRLRTAGKPPIAYGDKLFRTNQLAFADSTLFRVFTLPLVKGDARTALVSPNTIVVSESMARQFFGSENPIGKVVLVFGDKVAYTVTGVIADVPAHSHFRFDAFASMTGVAEANQDNWLQSGFFTYLLLPDGYDYRQLEDKLQPIIDANMLPPLEKMMGTTSAEFKKKGGQLGLFLQPLTDIHLHSDLKPETELEPGGDIRYVYLFGAIAVFMLLLACINFINLSTASSTKRAKEVGIRKALGSERATLIGQFLIESSLLTTLSLVLAVGLVIVLLPAFNRLSGKALSLTSINGYGLLPGLLGFGLVVSILAGSYPAFSLSSFRPIATLKGAVVTPGNWRIGLRGGLVVFQFFVSISLLIGTTVVYRQLHYIQTMKLGYDKEQVLVLERTGVLGQNEAVWRQKLAQDARVVHASVSGFLPNNKLNTGIIAMHPTRESARLTRLSLFGIDQHYVPTLGMKVVAGRNFSATFPSDSSAVLINEATARLFNWRGDAVGQTLVSPALPGSGNPDKTFRVIGVVQDFHFRSLHEPVAPAVMLLGNNSGGILLKTRTSNVANLLAALKDQWSAFKTDAPFTYSFLDESYQATYQAELKTGQILSLFAGLTIFIACLGLFGLATFTAEQRTKEIGVRKVLGASVTSIVALLSKDFLKLVLIAIVIASPLAWYAMTWWLQDFAYRINIEWWVFVLAGALAVGIALLTVSFQSIKAALMNPVKSLRSE</sequence>
<evidence type="ECO:0000259" key="8">
    <source>
        <dbReference type="Pfam" id="PF12704"/>
    </source>
</evidence>
<dbReference type="Pfam" id="PF02687">
    <property type="entry name" value="FtsX"/>
    <property type="match status" value="2"/>
</dbReference>
<comment type="caution">
    <text evidence="9">The sequence shown here is derived from an EMBL/GenBank/DDBJ whole genome shotgun (WGS) entry which is preliminary data.</text>
</comment>
<dbReference type="Proteomes" id="UP000664795">
    <property type="component" value="Unassembled WGS sequence"/>
</dbReference>
<feature type="domain" description="ABC3 transporter permease C-terminal" evidence="7">
    <location>
        <begin position="692"/>
        <end position="805"/>
    </location>
</feature>
<feature type="transmembrane region" description="Helical" evidence="6">
    <location>
        <begin position="775"/>
        <end position="795"/>
    </location>
</feature>
<feature type="transmembrane region" description="Helical" evidence="6">
    <location>
        <begin position="352"/>
        <end position="373"/>
    </location>
</feature>
<evidence type="ECO:0000256" key="1">
    <source>
        <dbReference type="ARBA" id="ARBA00004651"/>
    </source>
</evidence>
<dbReference type="PANTHER" id="PTHR30572">
    <property type="entry name" value="MEMBRANE COMPONENT OF TRANSPORTER-RELATED"/>
    <property type="match status" value="1"/>
</dbReference>
<gene>
    <name evidence="9" type="ORF">J2I48_07560</name>
</gene>
<dbReference type="AlphaFoldDB" id="A0A939G2T0"/>
<dbReference type="EMBL" id="JAFMYU010000004">
    <property type="protein sequence ID" value="MBO0930841.1"/>
    <property type="molecule type" value="Genomic_DNA"/>
</dbReference>
<evidence type="ECO:0000256" key="6">
    <source>
        <dbReference type="SAM" id="Phobius"/>
    </source>
</evidence>
<keyword evidence="2" id="KW-1003">Cell membrane</keyword>
<feature type="transmembrane region" description="Helical" evidence="6">
    <location>
        <begin position="20"/>
        <end position="42"/>
    </location>
</feature>
<comment type="subcellular location">
    <subcellularLocation>
        <location evidence="1">Cell membrane</location>
        <topology evidence="1">Multi-pass membrane protein</topology>
    </subcellularLocation>
</comment>
<name>A0A939G2T0_9BACT</name>
<proteinExistence type="predicted"/>
<feature type="transmembrane region" description="Helical" evidence="6">
    <location>
        <begin position="744"/>
        <end position="763"/>
    </location>
</feature>
<accession>A0A939G2T0</accession>
<evidence type="ECO:0000256" key="4">
    <source>
        <dbReference type="ARBA" id="ARBA00022989"/>
    </source>
</evidence>
<protein>
    <submittedName>
        <fullName evidence="9">ABC transporter permease</fullName>
    </submittedName>
</protein>
<keyword evidence="10" id="KW-1185">Reference proteome</keyword>
<keyword evidence="3 6" id="KW-0812">Transmembrane</keyword>
<feature type="transmembrane region" description="Helical" evidence="6">
    <location>
        <begin position="295"/>
        <end position="315"/>
    </location>
</feature>
<dbReference type="InterPro" id="IPR003838">
    <property type="entry name" value="ABC3_permease_C"/>
</dbReference>
<dbReference type="RefSeq" id="WP_207334789.1">
    <property type="nucleotide sequence ID" value="NZ_JAFMYU010000004.1"/>
</dbReference>
<keyword evidence="4 6" id="KW-1133">Transmembrane helix</keyword>
<reference evidence="9 10" key="1">
    <citation type="submission" date="2021-03" db="EMBL/GenBank/DDBJ databases">
        <title>Fibrella sp. HMF5036 genome sequencing and assembly.</title>
        <authorList>
            <person name="Kang H."/>
            <person name="Kim H."/>
            <person name="Bae S."/>
            <person name="Joh K."/>
        </authorList>
    </citation>
    <scope>NUCLEOTIDE SEQUENCE [LARGE SCALE GENOMIC DNA]</scope>
    <source>
        <strain evidence="9 10">HMF5036</strain>
    </source>
</reference>
<feature type="transmembrane region" description="Helical" evidence="6">
    <location>
        <begin position="689"/>
        <end position="708"/>
    </location>
</feature>
<evidence type="ECO:0000259" key="7">
    <source>
        <dbReference type="Pfam" id="PF02687"/>
    </source>
</evidence>
<feature type="domain" description="ABC3 transporter permease C-terminal" evidence="7">
    <location>
        <begin position="301"/>
        <end position="415"/>
    </location>
</feature>
<feature type="transmembrane region" description="Helical" evidence="6">
    <location>
        <begin position="440"/>
        <end position="459"/>
    </location>
</feature>
<evidence type="ECO:0000256" key="2">
    <source>
        <dbReference type="ARBA" id="ARBA00022475"/>
    </source>
</evidence>
<feature type="domain" description="MacB-like periplasmic core" evidence="8">
    <location>
        <begin position="20"/>
        <end position="237"/>
    </location>
</feature>
<evidence type="ECO:0000313" key="9">
    <source>
        <dbReference type="EMBL" id="MBO0930841.1"/>
    </source>
</evidence>
<feature type="transmembrane region" description="Helical" evidence="6">
    <location>
        <begin position="385"/>
        <end position="408"/>
    </location>
</feature>
<dbReference type="Pfam" id="PF12704">
    <property type="entry name" value="MacB_PCD"/>
    <property type="match status" value="2"/>
</dbReference>
<dbReference type="GO" id="GO:0005886">
    <property type="term" value="C:plasma membrane"/>
    <property type="evidence" value="ECO:0007669"/>
    <property type="project" value="UniProtKB-SubCell"/>
</dbReference>